<evidence type="ECO:0000313" key="4">
    <source>
        <dbReference type="Proteomes" id="UP000318681"/>
    </source>
</evidence>
<dbReference type="RefSeq" id="WP_145148064.1">
    <property type="nucleotide sequence ID" value="NZ_VNIM01000007.1"/>
</dbReference>
<dbReference type="EMBL" id="VNIM01000007">
    <property type="protein sequence ID" value="TVV76724.1"/>
    <property type="molecule type" value="Genomic_DNA"/>
</dbReference>
<keyword evidence="3" id="KW-0238">DNA-binding</keyword>
<dbReference type="InterPro" id="IPR002878">
    <property type="entry name" value="ChsH2_C"/>
</dbReference>
<sequence length="157" mass="17165">MTNGEARDGGTAPPPRAPIQFSRQLPEIEPETAFFWSAGAEGRLLISHCDACDYYIHPPLPRCPKCGTEAVAPKAVSGKGRVASYTINIQQWLPGMPTPFVFAAVELAEQRELYVLTNIEGCALDAVRIGMPVEVGFQQQEDVYLPIFHPAEATHVD</sequence>
<feature type="domain" description="ChsH2 rubredoxin-like zinc ribbon" evidence="2">
    <location>
        <begin position="36"/>
        <end position="70"/>
    </location>
</feature>
<dbReference type="SUPFAM" id="SSF50249">
    <property type="entry name" value="Nucleic acid-binding proteins"/>
    <property type="match status" value="1"/>
</dbReference>
<feature type="domain" description="ChsH2 C-terminal OB-fold" evidence="1">
    <location>
        <begin position="75"/>
        <end position="138"/>
    </location>
</feature>
<name>A0A558RBG0_9SPHN</name>
<dbReference type="PANTHER" id="PTHR34075:SF5">
    <property type="entry name" value="BLR3430 PROTEIN"/>
    <property type="match status" value="1"/>
</dbReference>
<dbReference type="GO" id="GO:0003677">
    <property type="term" value="F:DNA binding"/>
    <property type="evidence" value="ECO:0007669"/>
    <property type="project" value="UniProtKB-KW"/>
</dbReference>
<evidence type="ECO:0000313" key="3">
    <source>
        <dbReference type="EMBL" id="TVV76724.1"/>
    </source>
</evidence>
<comment type="caution">
    <text evidence="3">The sequence shown here is derived from an EMBL/GenBank/DDBJ whole genome shotgun (WGS) entry which is preliminary data.</text>
</comment>
<keyword evidence="4" id="KW-1185">Reference proteome</keyword>
<dbReference type="PANTHER" id="PTHR34075">
    <property type="entry name" value="BLR3430 PROTEIN"/>
    <property type="match status" value="1"/>
</dbReference>
<dbReference type="Pfam" id="PF12172">
    <property type="entry name" value="zf-ChsH2"/>
    <property type="match status" value="1"/>
</dbReference>
<dbReference type="InterPro" id="IPR052513">
    <property type="entry name" value="Thioester_dehydratase-like"/>
</dbReference>
<organism evidence="3 4">
    <name type="scientific">Alterirhizorhabdus solaris</name>
    <dbReference type="NCBI Taxonomy" id="2529389"/>
    <lineage>
        <taxon>Bacteria</taxon>
        <taxon>Pseudomonadati</taxon>
        <taxon>Pseudomonadota</taxon>
        <taxon>Alphaproteobacteria</taxon>
        <taxon>Sphingomonadales</taxon>
        <taxon>Rhizorhabdaceae</taxon>
        <taxon>Alterirhizorhabdus</taxon>
    </lineage>
</organism>
<dbReference type="InterPro" id="IPR022002">
    <property type="entry name" value="ChsH2_Znr"/>
</dbReference>
<accession>A0A558RBG0</accession>
<reference evidence="3 4" key="1">
    <citation type="submission" date="2019-07" db="EMBL/GenBank/DDBJ databases">
        <title>Sphingomonas solaris sp. nov., isolated from a solar panel from Boston, Massachusetts.</title>
        <authorList>
            <person name="Tanner K."/>
            <person name="Pascual J."/>
            <person name="Mancuso C."/>
            <person name="Pereto J."/>
            <person name="Khalil A."/>
            <person name="Vilanova C."/>
        </authorList>
    </citation>
    <scope>NUCLEOTIDE SEQUENCE [LARGE SCALE GENOMIC DNA]</scope>
    <source>
        <strain evidence="3 4">R4DWN</strain>
    </source>
</reference>
<protein>
    <submittedName>
        <fullName evidence="3">DNA-binding protein</fullName>
    </submittedName>
</protein>
<dbReference type="InterPro" id="IPR012340">
    <property type="entry name" value="NA-bd_OB-fold"/>
</dbReference>
<dbReference type="Gene3D" id="6.10.30.10">
    <property type="match status" value="1"/>
</dbReference>
<dbReference type="OrthoDB" id="7210118at2"/>
<dbReference type="AlphaFoldDB" id="A0A558RBG0"/>
<evidence type="ECO:0000259" key="2">
    <source>
        <dbReference type="Pfam" id="PF12172"/>
    </source>
</evidence>
<dbReference type="Pfam" id="PF01796">
    <property type="entry name" value="OB_ChsH2_C"/>
    <property type="match status" value="1"/>
</dbReference>
<evidence type="ECO:0000259" key="1">
    <source>
        <dbReference type="Pfam" id="PF01796"/>
    </source>
</evidence>
<proteinExistence type="predicted"/>
<dbReference type="Proteomes" id="UP000318681">
    <property type="component" value="Unassembled WGS sequence"/>
</dbReference>
<gene>
    <name evidence="3" type="ORF">FOY91_03195</name>
</gene>